<organism evidence="13 14">
    <name type="scientific">Cellulosimicrobium funkei</name>
    <dbReference type="NCBI Taxonomy" id="264251"/>
    <lineage>
        <taxon>Bacteria</taxon>
        <taxon>Bacillati</taxon>
        <taxon>Actinomycetota</taxon>
        <taxon>Actinomycetes</taxon>
        <taxon>Micrococcales</taxon>
        <taxon>Promicromonosporaceae</taxon>
        <taxon>Cellulosimicrobium</taxon>
    </lineage>
</organism>
<feature type="binding site" evidence="11">
    <location>
        <position position="147"/>
    </location>
    <ligand>
        <name>substrate</name>
    </ligand>
</feature>
<feature type="binding site" evidence="11">
    <location>
        <position position="41"/>
    </location>
    <ligand>
        <name>substrate</name>
    </ligand>
</feature>
<dbReference type="Proteomes" id="UP000035265">
    <property type="component" value="Unassembled WGS sequence"/>
</dbReference>
<sequence>MTPVPAGTRPVVVLVGPPGSGKSTVSRHLADLLGLAQRDTDTDVETAAGKPVADIFVDHGEPHFRELEREAVTTALATHDGVLALGGGAVLDEHTQTALAAYVAAGGAVVFLDVSLAHAAPRVGLNQSRPLLLGNPRARWAALMEARRPVYERVATLHVVTDARTPAQVAQEIRAHLADSAADGAAAPAPADTPAEQENA</sequence>
<accession>A0A0H2KJM7</accession>
<dbReference type="STRING" id="264251.FB00_18155"/>
<evidence type="ECO:0000256" key="5">
    <source>
        <dbReference type="ARBA" id="ARBA00022679"/>
    </source>
</evidence>
<name>A0A0H2KJM7_9MICO</name>
<feature type="binding site" evidence="11">
    <location>
        <begin position="19"/>
        <end position="24"/>
    </location>
    <ligand>
        <name>ATP</name>
        <dbReference type="ChEBI" id="CHEBI:30616"/>
    </ligand>
</feature>
<feature type="compositionally biased region" description="Low complexity" evidence="12">
    <location>
        <begin position="180"/>
        <end position="194"/>
    </location>
</feature>
<feature type="binding site" evidence="11">
    <location>
        <position position="87"/>
    </location>
    <ligand>
        <name>substrate</name>
    </ligand>
</feature>
<comment type="subunit">
    <text evidence="11">Monomer.</text>
</comment>
<dbReference type="InterPro" id="IPR000623">
    <property type="entry name" value="Shikimate_kinase/TSH1"/>
</dbReference>
<dbReference type="CDD" id="cd00464">
    <property type="entry name" value="SK"/>
    <property type="match status" value="1"/>
</dbReference>
<keyword evidence="7 11" id="KW-0418">Kinase</keyword>
<evidence type="ECO:0000256" key="1">
    <source>
        <dbReference type="ARBA" id="ARBA00004842"/>
    </source>
</evidence>
<evidence type="ECO:0000256" key="9">
    <source>
        <dbReference type="ARBA" id="ARBA00023141"/>
    </source>
</evidence>
<comment type="function">
    <text evidence="11">Catalyzes the specific phosphorylation of the 3-hydroxyl group of shikimic acid using ATP as a cosubstrate.</text>
</comment>
<dbReference type="PANTHER" id="PTHR21087">
    <property type="entry name" value="SHIKIMATE KINASE"/>
    <property type="match status" value="1"/>
</dbReference>
<dbReference type="GO" id="GO:0004765">
    <property type="term" value="F:shikimate kinase activity"/>
    <property type="evidence" value="ECO:0007669"/>
    <property type="project" value="UniProtKB-UniRule"/>
</dbReference>
<dbReference type="GO" id="GO:0000287">
    <property type="term" value="F:magnesium ion binding"/>
    <property type="evidence" value="ECO:0007669"/>
    <property type="project" value="UniProtKB-UniRule"/>
</dbReference>
<evidence type="ECO:0000256" key="2">
    <source>
        <dbReference type="ARBA" id="ARBA00006997"/>
    </source>
</evidence>
<dbReference type="PATRIC" id="fig|264251.5.peg.3680"/>
<feature type="region of interest" description="Disordered" evidence="12">
    <location>
        <begin position="180"/>
        <end position="200"/>
    </location>
</feature>
<dbReference type="RefSeq" id="WP_047234239.1">
    <property type="nucleotide sequence ID" value="NZ_JNBQ01000037.1"/>
</dbReference>
<dbReference type="GO" id="GO:0009423">
    <property type="term" value="P:chorismate biosynthetic process"/>
    <property type="evidence" value="ECO:0007669"/>
    <property type="project" value="UniProtKB-UniRule"/>
</dbReference>
<keyword evidence="8 11" id="KW-0067">ATP-binding</keyword>
<protein>
    <recommendedName>
        <fullName evidence="3 11">Shikimate kinase</fullName>
        <shortName evidence="11">SK</shortName>
        <ecNumber evidence="3 11">2.7.1.71</ecNumber>
    </recommendedName>
</protein>
<comment type="pathway">
    <text evidence="1 11">Metabolic intermediate biosynthesis; chorismate biosynthesis; chorismate from D-erythrose 4-phosphate and phosphoenolpyruvate: step 5/7.</text>
</comment>
<evidence type="ECO:0000256" key="3">
    <source>
        <dbReference type="ARBA" id="ARBA00012154"/>
    </source>
</evidence>
<comment type="caution">
    <text evidence="13">The sequence shown here is derived from an EMBL/GenBank/DDBJ whole genome shotgun (WGS) entry which is preliminary data.</text>
</comment>
<dbReference type="Pfam" id="PF01202">
    <property type="entry name" value="SKI"/>
    <property type="match status" value="1"/>
</dbReference>
<evidence type="ECO:0000256" key="12">
    <source>
        <dbReference type="SAM" id="MobiDB-lite"/>
    </source>
</evidence>
<keyword evidence="4 11" id="KW-0028">Amino-acid biosynthesis</keyword>
<reference evidence="13 14" key="1">
    <citation type="submission" date="2014-05" db="EMBL/GenBank/DDBJ databases">
        <title>Cellulosimicrobium funkei U11 genome.</title>
        <authorList>
            <person name="Hu C."/>
            <person name="Gong Y."/>
            <person name="Wan W."/>
            <person name="Jiang M."/>
        </authorList>
    </citation>
    <scope>NUCLEOTIDE SEQUENCE [LARGE SCALE GENOMIC DNA]</scope>
    <source>
        <strain evidence="13 14">U11</strain>
    </source>
</reference>
<keyword evidence="11" id="KW-0479">Metal-binding</keyword>
<feature type="binding site" evidence="11">
    <location>
        <position position="23"/>
    </location>
    <ligand>
        <name>Mg(2+)</name>
        <dbReference type="ChEBI" id="CHEBI:18420"/>
    </ligand>
</feature>
<feature type="binding site" evidence="11">
    <location>
        <position position="164"/>
    </location>
    <ligand>
        <name>ATP</name>
        <dbReference type="ChEBI" id="CHEBI:30616"/>
    </ligand>
</feature>
<evidence type="ECO:0000256" key="10">
    <source>
        <dbReference type="ARBA" id="ARBA00048567"/>
    </source>
</evidence>
<dbReference type="AlphaFoldDB" id="A0A0H2KJM7"/>
<dbReference type="EC" id="2.7.1.71" evidence="3 11"/>
<evidence type="ECO:0000256" key="7">
    <source>
        <dbReference type="ARBA" id="ARBA00022777"/>
    </source>
</evidence>
<dbReference type="PANTHER" id="PTHR21087:SF16">
    <property type="entry name" value="SHIKIMATE KINASE 1, CHLOROPLASTIC"/>
    <property type="match status" value="1"/>
</dbReference>
<dbReference type="InterPro" id="IPR031322">
    <property type="entry name" value="Shikimate/glucono_kinase"/>
</dbReference>
<keyword evidence="6 11" id="KW-0547">Nucleotide-binding</keyword>
<dbReference type="GO" id="GO:0005524">
    <property type="term" value="F:ATP binding"/>
    <property type="evidence" value="ECO:0007669"/>
    <property type="project" value="UniProtKB-UniRule"/>
</dbReference>
<dbReference type="GO" id="GO:0008652">
    <property type="term" value="P:amino acid biosynthetic process"/>
    <property type="evidence" value="ECO:0007669"/>
    <property type="project" value="UniProtKB-KW"/>
</dbReference>
<evidence type="ECO:0000256" key="8">
    <source>
        <dbReference type="ARBA" id="ARBA00022840"/>
    </source>
</evidence>
<dbReference type="UniPathway" id="UPA00053">
    <property type="reaction ID" value="UER00088"/>
</dbReference>
<gene>
    <name evidence="11" type="primary">aroK</name>
    <name evidence="13" type="ORF">FB00_18155</name>
</gene>
<evidence type="ECO:0000256" key="6">
    <source>
        <dbReference type="ARBA" id="ARBA00022741"/>
    </source>
</evidence>
<feature type="binding site" evidence="11">
    <location>
        <position position="129"/>
    </location>
    <ligand>
        <name>ATP</name>
        <dbReference type="ChEBI" id="CHEBI:30616"/>
    </ligand>
</feature>
<dbReference type="PROSITE" id="PS01128">
    <property type="entry name" value="SHIKIMATE_KINASE"/>
    <property type="match status" value="1"/>
</dbReference>
<proteinExistence type="inferred from homology"/>
<dbReference type="SUPFAM" id="SSF52540">
    <property type="entry name" value="P-loop containing nucleoside triphosphate hydrolases"/>
    <property type="match status" value="1"/>
</dbReference>
<dbReference type="GO" id="GO:0009073">
    <property type="term" value="P:aromatic amino acid family biosynthetic process"/>
    <property type="evidence" value="ECO:0007669"/>
    <property type="project" value="UniProtKB-KW"/>
</dbReference>
<keyword evidence="11" id="KW-0460">Magnesium</keyword>
<keyword evidence="11" id="KW-0963">Cytoplasm</keyword>
<evidence type="ECO:0000313" key="14">
    <source>
        <dbReference type="Proteomes" id="UP000035265"/>
    </source>
</evidence>
<dbReference type="PRINTS" id="PR01100">
    <property type="entry name" value="SHIKIMTKNASE"/>
</dbReference>
<keyword evidence="5 11" id="KW-0808">Transferase</keyword>
<evidence type="ECO:0000256" key="4">
    <source>
        <dbReference type="ARBA" id="ARBA00022605"/>
    </source>
</evidence>
<dbReference type="EMBL" id="JNBQ01000037">
    <property type="protein sequence ID" value="KLN33373.1"/>
    <property type="molecule type" value="Genomic_DNA"/>
</dbReference>
<evidence type="ECO:0000313" key="13">
    <source>
        <dbReference type="EMBL" id="KLN33373.1"/>
    </source>
</evidence>
<dbReference type="HAMAP" id="MF_00109">
    <property type="entry name" value="Shikimate_kinase"/>
    <property type="match status" value="1"/>
</dbReference>
<comment type="similarity">
    <text evidence="2 11">Belongs to the shikimate kinase family.</text>
</comment>
<comment type="catalytic activity">
    <reaction evidence="10 11">
        <text>shikimate + ATP = 3-phosphoshikimate + ADP + H(+)</text>
        <dbReference type="Rhea" id="RHEA:13121"/>
        <dbReference type="ChEBI" id="CHEBI:15378"/>
        <dbReference type="ChEBI" id="CHEBI:30616"/>
        <dbReference type="ChEBI" id="CHEBI:36208"/>
        <dbReference type="ChEBI" id="CHEBI:145989"/>
        <dbReference type="ChEBI" id="CHEBI:456216"/>
        <dbReference type="EC" id="2.7.1.71"/>
    </reaction>
</comment>
<dbReference type="Gene3D" id="3.40.50.300">
    <property type="entry name" value="P-loop containing nucleotide triphosphate hydrolases"/>
    <property type="match status" value="1"/>
</dbReference>
<keyword evidence="14" id="KW-1185">Reference proteome</keyword>
<keyword evidence="9 11" id="KW-0057">Aromatic amino acid biosynthesis</keyword>
<comment type="subcellular location">
    <subcellularLocation>
        <location evidence="11">Cytoplasm</location>
    </subcellularLocation>
</comment>
<dbReference type="InterPro" id="IPR027417">
    <property type="entry name" value="P-loop_NTPase"/>
</dbReference>
<comment type="cofactor">
    <cofactor evidence="11">
        <name>Mg(2+)</name>
        <dbReference type="ChEBI" id="CHEBI:18420"/>
    </cofactor>
    <text evidence="11">Binds 1 Mg(2+) ion per subunit.</text>
</comment>
<dbReference type="GO" id="GO:0005829">
    <property type="term" value="C:cytosol"/>
    <property type="evidence" value="ECO:0007669"/>
    <property type="project" value="TreeGrafter"/>
</dbReference>
<evidence type="ECO:0000256" key="11">
    <source>
        <dbReference type="HAMAP-Rule" id="MF_00109"/>
    </source>
</evidence>
<feature type="binding site" evidence="11">
    <location>
        <position position="65"/>
    </location>
    <ligand>
        <name>substrate</name>
    </ligand>
</feature>
<dbReference type="InterPro" id="IPR023000">
    <property type="entry name" value="Shikimate_kinase_CS"/>
</dbReference>